<dbReference type="EMBL" id="CAFBLZ010000013">
    <property type="protein sequence ID" value="CAB4883017.1"/>
    <property type="molecule type" value="Genomic_DNA"/>
</dbReference>
<accession>A0A6J7EHZ1</accession>
<name>A0A6J7EHZ1_9ZZZZ</name>
<evidence type="ECO:0000313" key="1">
    <source>
        <dbReference type="EMBL" id="CAB4883017.1"/>
    </source>
</evidence>
<sequence>MTTAKRSSPLTFTSSTTTPDLWAHPTLDLYMIPEKVHPPQKALLYSLPSTFGESFDLDDQPQPTSAQLLPDLHLWIMGFATNFLEILAGRRQPAQLHARCHRVTYCDLLAMAGSVKEIGRIRKIHLTEPLDGICESTITVRFGERVRALVLRCEGIDGRWLCTALTLI</sequence>
<reference evidence="1" key="1">
    <citation type="submission" date="2020-05" db="EMBL/GenBank/DDBJ databases">
        <authorList>
            <person name="Chiriac C."/>
            <person name="Salcher M."/>
            <person name="Ghai R."/>
            <person name="Kavagutti S V."/>
        </authorList>
    </citation>
    <scope>NUCLEOTIDE SEQUENCE</scope>
</reference>
<protein>
    <submittedName>
        <fullName evidence="1">Unannotated protein</fullName>
    </submittedName>
</protein>
<dbReference type="AlphaFoldDB" id="A0A6J7EHZ1"/>
<gene>
    <name evidence="1" type="ORF">UFOPK3482_00282</name>
</gene>
<organism evidence="1">
    <name type="scientific">freshwater metagenome</name>
    <dbReference type="NCBI Taxonomy" id="449393"/>
    <lineage>
        <taxon>unclassified sequences</taxon>
        <taxon>metagenomes</taxon>
        <taxon>ecological metagenomes</taxon>
    </lineage>
</organism>
<dbReference type="InterPro" id="IPR045596">
    <property type="entry name" value="DUF6459"/>
</dbReference>
<dbReference type="Pfam" id="PF20060">
    <property type="entry name" value="DUF6459"/>
    <property type="match status" value="1"/>
</dbReference>
<proteinExistence type="predicted"/>